<dbReference type="Pfam" id="PF01494">
    <property type="entry name" value="FAD_binding_3"/>
    <property type="match status" value="1"/>
</dbReference>
<dbReference type="GO" id="GO:0004497">
    <property type="term" value="F:monooxygenase activity"/>
    <property type="evidence" value="ECO:0007669"/>
    <property type="project" value="UniProtKB-KW"/>
</dbReference>
<dbReference type="InterPro" id="IPR036188">
    <property type="entry name" value="FAD/NAD-bd_sf"/>
</dbReference>
<comment type="cofactor">
    <cofactor evidence="1">
        <name>FAD</name>
        <dbReference type="ChEBI" id="CHEBI:57692"/>
    </cofactor>
</comment>
<dbReference type="RefSeq" id="WP_376719232.1">
    <property type="nucleotide sequence ID" value="NZ_JAYMRR010000010.1"/>
</dbReference>
<dbReference type="EMBL" id="JAYMRR010000010">
    <property type="protein sequence ID" value="MFB8751008.1"/>
    <property type="molecule type" value="Genomic_DNA"/>
</dbReference>
<feature type="domain" description="FAD-binding" evidence="5">
    <location>
        <begin position="28"/>
        <end position="105"/>
    </location>
</feature>
<accession>A0ABV5DE71</accession>
<evidence type="ECO:0000256" key="3">
    <source>
        <dbReference type="ARBA" id="ARBA00022827"/>
    </source>
</evidence>
<keyword evidence="2" id="KW-0285">Flavoprotein</keyword>
<keyword evidence="6" id="KW-0503">Monooxygenase</keyword>
<organism evidence="6 7">
    <name type="scientific">Streptomyces parvulus</name>
    <dbReference type="NCBI Taxonomy" id="146923"/>
    <lineage>
        <taxon>Bacteria</taxon>
        <taxon>Bacillati</taxon>
        <taxon>Actinomycetota</taxon>
        <taxon>Actinomycetes</taxon>
        <taxon>Kitasatosporales</taxon>
        <taxon>Streptomycetaceae</taxon>
        <taxon>Streptomyces</taxon>
    </lineage>
</organism>
<comment type="caution">
    <text evidence="6">The sequence shown here is derived from an EMBL/GenBank/DDBJ whole genome shotgun (WGS) entry which is preliminary data.</text>
</comment>
<gene>
    <name evidence="6" type="ORF">VSS30_19615</name>
</gene>
<dbReference type="PRINTS" id="PR00420">
    <property type="entry name" value="RNGMNOXGNASE"/>
</dbReference>
<evidence type="ECO:0000256" key="1">
    <source>
        <dbReference type="ARBA" id="ARBA00001974"/>
    </source>
</evidence>
<keyword evidence="3" id="KW-0274">FAD</keyword>
<evidence type="ECO:0000256" key="4">
    <source>
        <dbReference type="SAM" id="MobiDB-lite"/>
    </source>
</evidence>
<reference evidence="6 7" key="1">
    <citation type="submission" date="2024-01" db="EMBL/GenBank/DDBJ databases">
        <title>Genome mining of biosynthetic gene clusters to explore secondary metabolites of Streptomyces sp.</title>
        <authorList>
            <person name="Baig A."/>
            <person name="Ajitkumar Shintre N."/>
            <person name="Kumar H."/>
            <person name="Anbarasu A."/>
            <person name="Ramaiah S."/>
        </authorList>
    </citation>
    <scope>NUCLEOTIDE SEQUENCE [LARGE SCALE GENOMIC DNA]</scope>
    <source>
        <strain evidence="6 7">A03</strain>
    </source>
</reference>
<evidence type="ECO:0000256" key="2">
    <source>
        <dbReference type="ARBA" id="ARBA00022630"/>
    </source>
</evidence>
<dbReference type="PANTHER" id="PTHR43004:SF19">
    <property type="entry name" value="BINDING MONOOXYGENASE, PUTATIVE (JCVI)-RELATED"/>
    <property type="match status" value="1"/>
</dbReference>
<protein>
    <submittedName>
        <fullName evidence="6">FAD-dependent monooxygenase</fullName>
    </submittedName>
</protein>
<dbReference type="PANTHER" id="PTHR43004">
    <property type="entry name" value="TRK SYSTEM POTASSIUM UPTAKE PROTEIN"/>
    <property type="match status" value="1"/>
</dbReference>
<keyword evidence="7" id="KW-1185">Reference proteome</keyword>
<dbReference type="Proteomes" id="UP001585018">
    <property type="component" value="Unassembled WGS sequence"/>
</dbReference>
<dbReference type="InterPro" id="IPR002938">
    <property type="entry name" value="FAD-bd"/>
</dbReference>
<proteinExistence type="predicted"/>
<feature type="compositionally biased region" description="Low complexity" evidence="4">
    <location>
        <begin position="149"/>
        <end position="163"/>
    </location>
</feature>
<evidence type="ECO:0000313" key="6">
    <source>
        <dbReference type="EMBL" id="MFB8751008.1"/>
    </source>
</evidence>
<dbReference type="InterPro" id="IPR050641">
    <property type="entry name" value="RIFMO-like"/>
</dbReference>
<dbReference type="Gene3D" id="3.50.50.60">
    <property type="entry name" value="FAD/NAD(P)-binding domain"/>
    <property type="match status" value="1"/>
</dbReference>
<evidence type="ECO:0000313" key="7">
    <source>
        <dbReference type="Proteomes" id="UP001585018"/>
    </source>
</evidence>
<feature type="region of interest" description="Disordered" evidence="4">
    <location>
        <begin position="132"/>
        <end position="163"/>
    </location>
</feature>
<keyword evidence="6" id="KW-0560">Oxidoreductase</keyword>
<evidence type="ECO:0000259" key="5">
    <source>
        <dbReference type="Pfam" id="PF01494"/>
    </source>
</evidence>
<sequence length="163" mass="17535">MRRRRRAPCRARPGRCRLRGLGQAEVTGSTWSSRFRVHHRVADRYRNGRLLLAGDAAHVHSPAGGQGMNTGIQDGYALGRAIAAGRLDAYEAQRRPVARRVVAFTHRMTRVATARNAAARAARNIALPLLGPRPVPGHIGPSTSPGTAVSSRVSSTVSNCRSS</sequence>
<name>A0ABV5DE71_9ACTN</name>
<dbReference type="SUPFAM" id="SSF51905">
    <property type="entry name" value="FAD/NAD(P)-binding domain"/>
    <property type="match status" value="1"/>
</dbReference>